<feature type="compositionally biased region" description="Basic and acidic residues" evidence="1">
    <location>
        <begin position="221"/>
        <end position="233"/>
    </location>
</feature>
<protein>
    <submittedName>
        <fullName evidence="2">Uncharacterized protein</fullName>
    </submittedName>
</protein>
<evidence type="ECO:0000313" key="3">
    <source>
        <dbReference type="EMBL" id="KAE9238373.1"/>
    </source>
</evidence>
<feature type="region of interest" description="Disordered" evidence="1">
    <location>
        <begin position="221"/>
        <end position="306"/>
    </location>
</feature>
<accession>A0A6A3L2K2</accession>
<evidence type="ECO:0000313" key="5">
    <source>
        <dbReference type="Proteomes" id="UP000476176"/>
    </source>
</evidence>
<name>A0A6A3L2K2_9STRA</name>
<gene>
    <name evidence="3" type="ORF">PF004_g8324</name>
    <name evidence="2" type="ORF">PF011_g8315</name>
</gene>
<evidence type="ECO:0000313" key="4">
    <source>
        <dbReference type="Proteomes" id="UP000460718"/>
    </source>
</evidence>
<feature type="compositionally biased region" description="Basic and acidic residues" evidence="1">
    <location>
        <begin position="291"/>
        <end position="300"/>
    </location>
</feature>
<dbReference type="EMBL" id="QXGC01000385">
    <property type="protein sequence ID" value="KAE9238373.1"/>
    <property type="molecule type" value="Genomic_DNA"/>
</dbReference>
<feature type="compositionally biased region" description="Basic residues" evidence="1">
    <location>
        <begin position="1"/>
        <end position="13"/>
    </location>
</feature>
<dbReference type="EMBL" id="QXFW01000389">
    <property type="protein sequence ID" value="KAE9013822.1"/>
    <property type="molecule type" value="Genomic_DNA"/>
</dbReference>
<reference evidence="4 5" key="1">
    <citation type="submission" date="2018-09" db="EMBL/GenBank/DDBJ databases">
        <title>Genomic investigation of the strawberry pathogen Phytophthora fragariae indicates pathogenicity is determined by transcriptional variation in three key races.</title>
        <authorList>
            <person name="Adams T.M."/>
            <person name="Armitage A.D."/>
            <person name="Sobczyk M.K."/>
            <person name="Bates H.J."/>
            <person name="Dunwell J.M."/>
            <person name="Nellist C.F."/>
            <person name="Harrison R.J."/>
        </authorList>
    </citation>
    <scope>NUCLEOTIDE SEQUENCE [LARGE SCALE GENOMIC DNA]</scope>
    <source>
        <strain evidence="3 5">BC-23</strain>
        <strain evidence="2 4">SCRP245</strain>
    </source>
</reference>
<comment type="caution">
    <text evidence="2">The sequence shown here is derived from an EMBL/GenBank/DDBJ whole genome shotgun (WGS) entry which is preliminary data.</text>
</comment>
<sequence>MGRKKSPTRKHSARCYVDPQASRSSSAEPETSSRLGDASPSSLRVLAAIDQEPTAMDTESSSDSAQLPGSQFQSLQSALPIGGNTHKDRKSRRKRRSSGDDGIVSRQEAAGDSNGEEEQEEVVTISVAELEKWQQRVILHVEDHFTNEQLKRIAEFGRVHGSVVQEAKQYVSNMEVQLRNQLEEERAVLRAQAEEFVTKTSAENEALKRRVEELEQQVEGLEKQVDKLKEKKAQTNQQQEEERHSPPNLHTQVQPRNGEVNGDTENHPINGRQVGKVAVDHCSTSKATPTDPHHDPHSEKTQLPVD</sequence>
<feature type="compositionally biased region" description="Low complexity" evidence="1">
    <location>
        <begin position="21"/>
        <end position="34"/>
    </location>
</feature>
<feature type="region of interest" description="Disordered" evidence="1">
    <location>
        <begin position="1"/>
        <end position="122"/>
    </location>
</feature>
<dbReference type="Proteomes" id="UP000476176">
    <property type="component" value="Unassembled WGS sequence"/>
</dbReference>
<dbReference type="Proteomes" id="UP000460718">
    <property type="component" value="Unassembled WGS sequence"/>
</dbReference>
<proteinExistence type="predicted"/>
<feature type="compositionally biased region" description="Polar residues" evidence="1">
    <location>
        <begin position="57"/>
        <end position="77"/>
    </location>
</feature>
<evidence type="ECO:0000313" key="2">
    <source>
        <dbReference type="EMBL" id="KAE9013822.1"/>
    </source>
</evidence>
<dbReference type="AlphaFoldDB" id="A0A6A3L2K2"/>
<evidence type="ECO:0000256" key="1">
    <source>
        <dbReference type="SAM" id="MobiDB-lite"/>
    </source>
</evidence>
<feature type="compositionally biased region" description="Basic residues" evidence="1">
    <location>
        <begin position="87"/>
        <end position="96"/>
    </location>
</feature>
<organism evidence="2 4">
    <name type="scientific">Phytophthora fragariae</name>
    <dbReference type="NCBI Taxonomy" id="53985"/>
    <lineage>
        <taxon>Eukaryota</taxon>
        <taxon>Sar</taxon>
        <taxon>Stramenopiles</taxon>
        <taxon>Oomycota</taxon>
        <taxon>Peronosporomycetes</taxon>
        <taxon>Peronosporales</taxon>
        <taxon>Peronosporaceae</taxon>
        <taxon>Phytophthora</taxon>
    </lineage>
</organism>